<dbReference type="EMBL" id="FNBL01000008">
    <property type="protein sequence ID" value="SDF86291.1"/>
    <property type="molecule type" value="Genomic_DNA"/>
</dbReference>
<sequence>MKIDLEDEIWSRLYGPYGNRSVNVQLKNLFREWDISVAKELFWEELHHQDDVYPATYASLPWLVALSPSTDEAFEETYLFLSHVIHCACSVGGTGCDGTGPRGKYRGISTKIADHQHSWIPEREWLTAEDLLVLTKLEQWFTENHLTIAERCLSLATFDLMLSAYALEGFATANGSPRIAHSVQMFAYAEPVDFICGELGAFDNHDSSVVAKLYPHIHEASPKLASFLLDYPGCTFDPDDPRQGKMG</sequence>
<dbReference type="AlphaFoldDB" id="A0A1G7PJ75"/>
<protein>
    <submittedName>
        <fullName evidence="1">Uncharacterized protein</fullName>
    </submittedName>
</protein>
<organism evidence="1 2">
    <name type="scientific">Celeribacter baekdonensis</name>
    <dbReference type="NCBI Taxonomy" id="875171"/>
    <lineage>
        <taxon>Bacteria</taxon>
        <taxon>Pseudomonadati</taxon>
        <taxon>Pseudomonadota</taxon>
        <taxon>Alphaproteobacteria</taxon>
        <taxon>Rhodobacterales</taxon>
        <taxon>Roseobacteraceae</taxon>
        <taxon>Celeribacter</taxon>
    </lineage>
</organism>
<accession>A0A1G7PJ75</accession>
<evidence type="ECO:0000313" key="2">
    <source>
        <dbReference type="Proteomes" id="UP000182284"/>
    </source>
</evidence>
<reference evidence="1 2" key="1">
    <citation type="submission" date="2016-10" db="EMBL/GenBank/DDBJ databases">
        <authorList>
            <person name="de Groot N.N."/>
        </authorList>
    </citation>
    <scope>NUCLEOTIDE SEQUENCE [LARGE SCALE GENOMIC DNA]</scope>
    <source>
        <strain evidence="1 2">DSM 27375</strain>
    </source>
</reference>
<name>A0A1G7PJ75_9RHOB</name>
<gene>
    <name evidence="1" type="ORF">SAMN04488117_10851</name>
</gene>
<evidence type="ECO:0000313" key="1">
    <source>
        <dbReference type="EMBL" id="SDF86291.1"/>
    </source>
</evidence>
<dbReference type="RefSeq" id="WP_074645890.1">
    <property type="nucleotide sequence ID" value="NZ_FNBL01000008.1"/>
</dbReference>
<dbReference type="Proteomes" id="UP000182284">
    <property type="component" value="Unassembled WGS sequence"/>
</dbReference>
<dbReference type="OrthoDB" id="796912at2"/>
<proteinExistence type="predicted"/>